<comment type="caution">
    <text evidence="1">The sequence shown here is derived from an EMBL/GenBank/DDBJ whole genome shotgun (WGS) entry which is preliminary data.</text>
</comment>
<dbReference type="OrthoDB" id="2669721at2759"/>
<evidence type="ECO:0000313" key="2">
    <source>
        <dbReference type="Proteomes" id="UP000092993"/>
    </source>
</evidence>
<dbReference type="EMBL" id="LUGG01000018">
    <property type="protein sequence ID" value="OBZ69088.1"/>
    <property type="molecule type" value="Genomic_DNA"/>
</dbReference>
<gene>
    <name evidence="1" type="ORF">A0H81_10834</name>
</gene>
<name>A0A1C7LX36_GRIFR</name>
<evidence type="ECO:0000313" key="1">
    <source>
        <dbReference type="EMBL" id="OBZ69088.1"/>
    </source>
</evidence>
<reference evidence="1 2" key="1">
    <citation type="submission" date="2016-03" db="EMBL/GenBank/DDBJ databases">
        <title>Whole genome sequencing of Grifola frondosa 9006-11.</title>
        <authorList>
            <person name="Min B."/>
            <person name="Park H."/>
            <person name="Kim J.-G."/>
            <person name="Cho H."/>
            <person name="Oh Y.-L."/>
            <person name="Kong W.-S."/>
            <person name="Choi I.-G."/>
        </authorList>
    </citation>
    <scope>NUCLEOTIDE SEQUENCE [LARGE SCALE GENOMIC DNA]</scope>
    <source>
        <strain evidence="1 2">9006-11</strain>
    </source>
</reference>
<organism evidence="1 2">
    <name type="scientific">Grifola frondosa</name>
    <name type="common">Maitake</name>
    <name type="synonym">Polyporus frondosus</name>
    <dbReference type="NCBI Taxonomy" id="5627"/>
    <lineage>
        <taxon>Eukaryota</taxon>
        <taxon>Fungi</taxon>
        <taxon>Dikarya</taxon>
        <taxon>Basidiomycota</taxon>
        <taxon>Agaricomycotina</taxon>
        <taxon>Agaricomycetes</taxon>
        <taxon>Polyporales</taxon>
        <taxon>Grifolaceae</taxon>
        <taxon>Grifola</taxon>
    </lineage>
</organism>
<keyword evidence="2" id="KW-1185">Reference proteome</keyword>
<dbReference type="STRING" id="5627.A0A1C7LX36"/>
<dbReference type="AlphaFoldDB" id="A0A1C7LX36"/>
<sequence>MELGTATVRFASKQVIDHHWDTYLDHLGFKALSSQADRNIQITHSTNRPNQDLEHVSMDIDSQEQFMNTPEEEEDPVEIDVNNFDSKITDISTADKFIQELKTATLENSGLSEEDFHRLLHPAEESLDIEDPILHLSLDIFLAIKQKVKELSRITSVISHMCVNSCVAFTGPFKDLDTCPLCAEPHYDPLKPGKKVPWQVFHTIPVGFQLQALRRTIQSSGEMCYKMDVVNAAIQMLTEKQYLPHYSDAFHGIDILEVVHNGRIKKEDMVLMFSVDGAQLYESKLSDCWVYIWIVLDYSPNLHYKKRQGLHIWDAIDKATFISHPFLALATADGPAMAMLSGLADVRLAETTIIRHVLILSIKMFQSQTNDILVRNIVPETSLKTSERYQEGLYNLTHSQNDGEYKEQHFKTGTCKSSIFSGLDARYQLPIPALFPADLMHLVSLNLTDLLISLWRGTMSCDKGDTIESWDFAVLRNATLWVAHGKEVADATPYLPGSFDRPPCNPAERVNSGYKFIEFLTWIYGLAPALLYGILPDRIWQNFCKLVAAIRLLHQRSITREQLQQARILLIIFLEEFETFYYQ</sequence>
<proteinExistence type="predicted"/>
<protein>
    <submittedName>
        <fullName evidence="1">Uncharacterized protein</fullName>
    </submittedName>
</protein>
<accession>A0A1C7LX36</accession>
<dbReference type="Proteomes" id="UP000092993">
    <property type="component" value="Unassembled WGS sequence"/>
</dbReference>